<dbReference type="AlphaFoldDB" id="A0A2G6E322"/>
<protein>
    <recommendedName>
        <fullName evidence="3">Transposase</fullName>
    </recommendedName>
</protein>
<reference evidence="1 2" key="1">
    <citation type="submission" date="2017-10" db="EMBL/GenBank/DDBJ databases">
        <title>Novel microbial diversity and functional potential in the marine mammal oral microbiome.</title>
        <authorList>
            <person name="Dudek N.K."/>
            <person name="Sun C.L."/>
            <person name="Burstein D."/>
            <person name="Kantor R.S."/>
            <person name="Aliaga Goltsman D.S."/>
            <person name="Bik E.M."/>
            <person name="Thomas B.C."/>
            <person name="Banfield J.F."/>
            <person name="Relman D.A."/>
        </authorList>
    </citation>
    <scope>NUCLEOTIDE SEQUENCE [LARGE SCALE GENOMIC DNA]</scope>
    <source>
        <strain evidence="1">DOLZORAL124_49_17</strain>
    </source>
</reference>
<dbReference type="PANTHER" id="PTHR35586:SF1">
    <property type="entry name" value="SLL1691 PROTEIN"/>
    <property type="match status" value="1"/>
</dbReference>
<evidence type="ECO:0000313" key="1">
    <source>
        <dbReference type="EMBL" id="PID56503.1"/>
    </source>
</evidence>
<dbReference type="Proteomes" id="UP000229740">
    <property type="component" value="Unassembled WGS sequence"/>
</dbReference>
<proteinExistence type="predicted"/>
<comment type="caution">
    <text evidence="1">The sequence shown here is derived from an EMBL/GenBank/DDBJ whole genome shotgun (WGS) entry which is preliminary data.</text>
</comment>
<evidence type="ECO:0000313" key="2">
    <source>
        <dbReference type="Proteomes" id="UP000229740"/>
    </source>
</evidence>
<evidence type="ECO:0008006" key="3">
    <source>
        <dbReference type="Google" id="ProtNLM"/>
    </source>
</evidence>
<dbReference type="PANTHER" id="PTHR35586">
    <property type="entry name" value="SLL1691 PROTEIN"/>
    <property type="match status" value="1"/>
</dbReference>
<accession>A0A2G6E322</accession>
<sequence length="133" mass="15767">MLYERGYSKEDILELARFIDWIMVLPEDLEQRFDEAIAQFEEEQNMQYVTSFERQGIKKGMQQGLQQGFQQGLLEKSREDVVEILQTRFENIPQTFIVSINRIADLVKLKDLLKKVVTVNNLDEFQKFLESED</sequence>
<gene>
    <name evidence="1" type="ORF">CSB45_10750</name>
</gene>
<dbReference type="EMBL" id="PDPS01000033">
    <property type="protein sequence ID" value="PID56503.1"/>
    <property type="molecule type" value="Genomic_DNA"/>
</dbReference>
<name>A0A2G6E322_9BACT</name>
<organism evidence="1 2">
    <name type="scientific">candidate division KSB3 bacterium</name>
    <dbReference type="NCBI Taxonomy" id="2044937"/>
    <lineage>
        <taxon>Bacteria</taxon>
        <taxon>candidate division KSB3</taxon>
    </lineage>
</organism>